<dbReference type="PROSITE" id="PS50020">
    <property type="entry name" value="WW_DOMAIN_2"/>
    <property type="match status" value="2"/>
</dbReference>
<keyword evidence="2" id="KW-0677">Repeat</keyword>
<dbReference type="GeneID" id="111248193"/>
<feature type="compositionally biased region" description="Polar residues" evidence="3">
    <location>
        <begin position="251"/>
        <end position="260"/>
    </location>
</feature>
<feature type="compositionally biased region" description="Basic residues" evidence="3">
    <location>
        <begin position="582"/>
        <end position="598"/>
    </location>
</feature>
<dbReference type="InParanoid" id="A0A7M7JQV5"/>
<feature type="compositionally biased region" description="Low complexity" evidence="3">
    <location>
        <begin position="634"/>
        <end position="661"/>
    </location>
</feature>
<dbReference type="Pfam" id="PF00397">
    <property type="entry name" value="WW"/>
    <property type="match status" value="2"/>
</dbReference>
<keyword evidence="7" id="KW-1185">Reference proteome</keyword>
<feature type="region of interest" description="Disordered" evidence="3">
    <location>
        <begin position="627"/>
        <end position="661"/>
    </location>
</feature>
<dbReference type="FunFam" id="2.20.70.10:FF:000035">
    <property type="entry name" value="Salvador homolog 1 (Drosophila)"/>
    <property type="match status" value="1"/>
</dbReference>
<evidence type="ECO:0000256" key="1">
    <source>
        <dbReference type="ARBA" id="ARBA00022553"/>
    </source>
</evidence>
<feature type="compositionally biased region" description="Low complexity" evidence="3">
    <location>
        <begin position="704"/>
        <end position="753"/>
    </location>
</feature>
<accession>A0A7M7JQV5</accession>
<dbReference type="GO" id="GO:0043065">
    <property type="term" value="P:positive regulation of apoptotic process"/>
    <property type="evidence" value="ECO:0007669"/>
    <property type="project" value="TreeGrafter"/>
</dbReference>
<evidence type="ECO:0000256" key="3">
    <source>
        <dbReference type="SAM" id="MobiDB-lite"/>
    </source>
</evidence>
<feature type="compositionally biased region" description="Low complexity" evidence="3">
    <location>
        <begin position="238"/>
        <end position="250"/>
    </location>
</feature>
<evidence type="ECO:0000256" key="2">
    <source>
        <dbReference type="ARBA" id="ARBA00022737"/>
    </source>
</evidence>
<dbReference type="EnsemblMetazoa" id="XM_022800089">
    <property type="protein sequence ID" value="XP_022655824"/>
    <property type="gene ID" value="LOC111248193"/>
</dbReference>
<dbReference type="InterPro" id="IPR001202">
    <property type="entry name" value="WW_dom"/>
</dbReference>
<evidence type="ECO:0000259" key="4">
    <source>
        <dbReference type="PROSITE" id="PS50020"/>
    </source>
</evidence>
<sequence>MLSKRKEKKIGDGIQGKYVKKETPPNLTVVNTWSAGVKSGGSSGSGAGKKSSGRGGGGLTVGCSGGVRECASLLSLDEARNGSNQVAATSLAEKCARAKAQAQASGSGSGGGGCSPLPPAGALSRGPVRSWPHLQFADPLAKLPQQTILLMPSQGSCVDYANFEQLRREQLAVSGASPKMPQVETIYLNHLSSPNSVVQQTSSAPNATSANTPATVGASASSMASSIVSSSSLTNSASSITSNLSSAPSSINHLSSSQQLDPVTQEPIYQNDPKFHQFHGLGGSRVTLMPPHDHLGSNASIYSRPEDEDMCGVYGSSLQPGVTTLLHHRPSVGSTTAGQSTVYSGPSSPYFDDNKKQLYITQHHHNSSQQQLHQQQETVTAYPNCEELPLPPGWSVDLTMRGRKYYVDHNTKTTHWNHPLEKEGLPTGWERIEHPEFGAYYVNHISRQSQYEHPCLTHYGPLALPAPGGGPAGKGSGSALPLPPVPPVHHDFHQHNVLVPPNPYLAEEIPHWLLVYSRAPAKHDHKIKWLLFKLPELECFQAILIRLYKQELKEIVMRYEAKRSLIIREITCRRQEAQQAAQHHHHHLQQQQQHHHHQQQSIHHLQQHQQLQQVAVAGHYQQEQQAQALVSASHFQHQHQTQQQLHSHPQQQAQVSLQRQLHHQQQQQQIIVHKIPIHIQQPHPAVTQPQVVSAQIPQYTHKPLQQQQQQHAQLSTTQQQQHLSSSTVPHQQPQQQQQQQHHLQLHNQQHPQQANSHSPHHFTQPSQQPTTQQSTAAATTVGHYSGDSSLSQQQQQQQQLLEPTNTKL</sequence>
<organism evidence="6 7">
    <name type="scientific">Varroa destructor</name>
    <name type="common">Honeybee mite</name>
    <dbReference type="NCBI Taxonomy" id="109461"/>
    <lineage>
        <taxon>Eukaryota</taxon>
        <taxon>Metazoa</taxon>
        <taxon>Ecdysozoa</taxon>
        <taxon>Arthropoda</taxon>
        <taxon>Chelicerata</taxon>
        <taxon>Arachnida</taxon>
        <taxon>Acari</taxon>
        <taxon>Parasitiformes</taxon>
        <taxon>Mesostigmata</taxon>
        <taxon>Gamasina</taxon>
        <taxon>Dermanyssoidea</taxon>
        <taxon>Varroidae</taxon>
        <taxon>Varroa</taxon>
    </lineage>
</organism>
<feature type="region of interest" description="Disordered" evidence="3">
    <location>
        <begin position="196"/>
        <end position="216"/>
    </location>
</feature>
<dbReference type="GO" id="GO:0035329">
    <property type="term" value="P:hippo signaling"/>
    <property type="evidence" value="ECO:0007669"/>
    <property type="project" value="InterPro"/>
</dbReference>
<dbReference type="FunCoup" id="A0A7M7JQV5">
    <property type="interactions" value="43"/>
</dbReference>
<dbReference type="OrthoDB" id="5339429at2759"/>
<dbReference type="RefSeq" id="XP_022655814.1">
    <property type="nucleotide sequence ID" value="XM_022800079.1"/>
</dbReference>
<dbReference type="RefSeq" id="XP_022655824.1">
    <property type="nucleotide sequence ID" value="XM_022800089.1"/>
</dbReference>
<dbReference type="AlphaFoldDB" id="A0A7M7JQV5"/>
<dbReference type="SMART" id="SM00456">
    <property type="entry name" value="WW"/>
    <property type="match status" value="2"/>
</dbReference>
<feature type="compositionally biased region" description="Low complexity" evidence="3">
    <location>
        <begin position="201"/>
        <end position="216"/>
    </location>
</feature>
<dbReference type="KEGG" id="vde:111248193"/>
<reference evidence="6" key="1">
    <citation type="submission" date="2021-01" db="UniProtKB">
        <authorList>
            <consortium name="EnsemblMetazoa"/>
        </authorList>
    </citation>
    <scope>IDENTIFICATION</scope>
</reference>
<dbReference type="GO" id="GO:0060090">
    <property type="term" value="F:molecular adaptor activity"/>
    <property type="evidence" value="ECO:0007669"/>
    <property type="project" value="InterPro"/>
</dbReference>
<dbReference type="InterPro" id="IPR011524">
    <property type="entry name" value="SARAH_dom"/>
</dbReference>
<dbReference type="EnsemblMetazoa" id="XM_022800079">
    <property type="protein sequence ID" value="XP_022655814"/>
    <property type="gene ID" value="LOC111248193"/>
</dbReference>
<dbReference type="PANTHER" id="PTHR47522">
    <property type="entry name" value="SALVADOR FAMILY WW DOMAIN-CONTAINING PROTEIN 1"/>
    <property type="match status" value="1"/>
</dbReference>
<dbReference type="GO" id="GO:0008285">
    <property type="term" value="P:negative regulation of cell population proliferation"/>
    <property type="evidence" value="ECO:0007669"/>
    <property type="project" value="TreeGrafter"/>
</dbReference>
<dbReference type="SUPFAM" id="SSF51045">
    <property type="entry name" value="WW domain"/>
    <property type="match status" value="2"/>
</dbReference>
<keyword evidence="1" id="KW-0597">Phosphoprotein</keyword>
<dbReference type="PROSITE" id="PS50951">
    <property type="entry name" value="SARAH"/>
    <property type="match status" value="1"/>
</dbReference>
<dbReference type="InterPro" id="IPR030030">
    <property type="entry name" value="Sav"/>
</dbReference>
<evidence type="ECO:0000313" key="7">
    <source>
        <dbReference type="Proteomes" id="UP000594260"/>
    </source>
</evidence>
<feature type="region of interest" description="Disordered" evidence="3">
    <location>
        <begin position="577"/>
        <end position="606"/>
    </location>
</feature>
<feature type="region of interest" description="Disordered" evidence="3">
    <location>
        <begin position="31"/>
        <end position="56"/>
    </location>
</feature>
<feature type="domain" description="WW" evidence="4">
    <location>
        <begin position="423"/>
        <end position="456"/>
    </location>
</feature>
<dbReference type="Proteomes" id="UP000594260">
    <property type="component" value="Unplaced"/>
</dbReference>
<feature type="compositionally biased region" description="Gly residues" evidence="3">
    <location>
        <begin position="38"/>
        <end position="56"/>
    </location>
</feature>
<dbReference type="GO" id="GO:0006915">
    <property type="term" value="P:apoptotic process"/>
    <property type="evidence" value="ECO:0007669"/>
    <property type="project" value="InterPro"/>
</dbReference>
<feature type="domain" description="SARAH" evidence="5">
    <location>
        <begin position="526"/>
        <end position="573"/>
    </location>
</feature>
<proteinExistence type="predicted"/>
<feature type="compositionally biased region" description="Low complexity" evidence="3">
    <location>
        <begin position="761"/>
        <end position="780"/>
    </location>
</feature>
<dbReference type="GO" id="GO:0005829">
    <property type="term" value="C:cytosol"/>
    <property type="evidence" value="ECO:0007669"/>
    <property type="project" value="TreeGrafter"/>
</dbReference>
<feature type="domain" description="WW" evidence="4">
    <location>
        <begin position="388"/>
        <end position="421"/>
    </location>
</feature>
<evidence type="ECO:0000313" key="6">
    <source>
        <dbReference type="EnsemblMetazoa" id="XP_022655814"/>
    </source>
</evidence>
<feature type="region of interest" description="Disordered" evidence="3">
    <location>
        <begin position="238"/>
        <end position="260"/>
    </location>
</feature>
<dbReference type="PROSITE" id="PS01159">
    <property type="entry name" value="WW_DOMAIN_1"/>
    <property type="match status" value="1"/>
</dbReference>
<evidence type="ECO:0000259" key="5">
    <source>
        <dbReference type="PROSITE" id="PS50951"/>
    </source>
</evidence>
<feature type="region of interest" description="Disordered" evidence="3">
    <location>
        <begin position="701"/>
        <end position="808"/>
    </location>
</feature>
<protein>
    <submittedName>
        <fullName evidence="6">Uncharacterized protein</fullName>
    </submittedName>
</protein>
<dbReference type="Gene3D" id="2.20.70.10">
    <property type="match status" value="2"/>
</dbReference>
<feature type="compositionally biased region" description="Low complexity" evidence="3">
    <location>
        <begin position="788"/>
        <end position="801"/>
    </location>
</feature>
<dbReference type="PANTHER" id="PTHR47522:SF2">
    <property type="entry name" value="PROTEIN SALVADOR HOMOLOG 1"/>
    <property type="match status" value="1"/>
</dbReference>
<name>A0A7M7JQV5_VARDE</name>
<dbReference type="InterPro" id="IPR036020">
    <property type="entry name" value="WW_dom_sf"/>
</dbReference>
<dbReference type="CDD" id="cd00201">
    <property type="entry name" value="WW"/>
    <property type="match status" value="2"/>
</dbReference>
<dbReference type="CDD" id="cd21433">
    <property type="entry name" value="SARAH_Sav"/>
    <property type="match status" value="1"/>
</dbReference>